<organism evidence="4 5">
    <name type="scientific">Dielma fastidiosa</name>
    <dbReference type="NCBI Taxonomy" id="1034346"/>
    <lineage>
        <taxon>Bacteria</taxon>
        <taxon>Bacillati</taxon>
        <taxon>Bacillota</taxon>
        <taxon>Erysipelotrichia</taxon>
        <taxon>Erysipelotrichales</taxon>
        <taxon>Erysipelotrichaceae</taxon>
        <taxon>Dielma</taxon>
    </lineage>
</organism>
<dbReference type="Proteomes" id="UP000247612">
    <property type="component" value="Unassembled WGS sequence"/>
</dbReference>
<evidence type="ECO:0000313" key="5">
    <source>
        <dbReference type="Proteomes" id="UP000247612"/>
    </source>
</evidence>
<feature type="domain" description="SWIM-type" evidence="2">
    <location>
        <begin position="52"/>
        <end position="90"/>
    </location>
</feature>
<dbReference type="PROSITE" id="PS50966">
    <property type="entry name" value="ZF_SWIM"/>
    <property type="match status" value="1"/>
</dbReference>
<dbReference type="EMBL" id="QJKH01000016">
    <property type="protein sequence ID" value="PXX75933.1"/>
    <property type="molecule type" value="Genomic_DNA"/>
</dbReference>
<dbReference type="Pfam" id="PF04434">
    <property type="entry name" value="SWIM"/>
    <property type="match status" value="1"/>
</dbReference>
<dbReference type="Proteomes" id="UP001276902">
    <property type="component" value="Unassembled WGS sequence"/>
</dbReference>
<evidence type="ECO:0000313" key="3">
    <source>
        <dbReference type="EMBL" id="MDY5168358.1"/>
    </source>
</evidence>
<dbReference type="EMBL" id="JALDAW010000013">
    <property type="protein sequence ID" value="MDY5168358.1"/>
    <property type="molecule type" value="Genomic_DNA"/>
</dbReference>
<evidence type="ECO:0000313" key="4">
    <source>
        <dbReference type="EMBL" id="PXX75933.1"/>
    </source>
</evidence>
<proteinExistence type="predicted"/>
<dbReference type="InterPro" id="IPR007527">
    <property type="entry name" value="Znf_SWIM"/>
</dbReference>
<dbReference type="OrthoDB" id="9760715at2"/>
<protein>
    <submittedName>
        <fullName evidence="3">SWIM zinc finger family protein</fullName>
    </submittedName>
    <submittedName>
        <fullName evidence="4">SWIM zinc finger protein</fullName>
    </submittedName>
</protein>
<comment type="caution">
    <text evidence="4">The sequence shown here is derived from an EMBL/GenBank/DDBJ whole genome shotgun (WGS) entry which is preliminary data.</text>
</comment>
<evidence type="ECO:0000259" key="2">
    <source>
        <dbReference type="PROSITE" id="PS50966"/>
    </source>
</evidence>
<dbReference type="RefSeq" id="WP_022938054.1">
    <property type="nucleotide sequence ID" value="NZ_BAABZA010000007.1"/>
</dbReference>
<gene>
    <name evidence="4" type="ORF">DES51_11623</name>
    <name evidence="3" type="ORF">MQE39_09545</name>
</gene>
<keyword evidence="5" id="KW-1185">Reference proteome</keyword>
<reference evidence="4 5" key="1">
    <citation type="submission" date="2018-05" db="EMBL/GenBank/DDBJ databases">
        <title>Genomic Encyclopedia of Type Strains, Phase IV (KMG-IV): sequencing the most valuable type-strain genomes for metagenomic binning, comparative biology and taxonomic classification.</title>
        <authorList>
            <person name="Goeker M."/>
        </authorList>
    </citation>
    <scope>NUCLEOTIDE SEQUENCE [LARGE SCALE GENOMIC DNA]</scope>
    <source>
        <strain evidence="4 5">JC118</strain>
    </source>
</reference>
<name>A0A318KEA4_9FIRM</name>
<keyword evidence="1" id="KW-0479">Metal-binding</keyword>
<evidence type="ECO:0000256" key="1">
    <source>
        <dbReference type="PROSITE-ProRule" id="PRU00325"/>
    </source>
</evidence>
<accession>A0A318KEA4</accession>
<dbReference type="STRING" id="1034346.GCA_000313565_01749"/>
<reference evidence="3" key="2">
    <citation type="submission" date="2022-03" db="EMBL/GenBank/DDBJ databases">
        <title>First case of bacteraemia caused by Dielma fastidiosa in a patient hospitalised with diverticulitis.</title>
        <authorList>
            <person name="Forman-Ankjaer B."/>
            <person name="Hvid-Jensen F."/>
            <person name="Kobel C.M."/>
            <person name="Greve T."/>
        </authorList>
    </citation>
    <scope>NUCLEOTIDE SEQUENCE</scope>
    <source>
        <strain evidence="3">AUH_DF_2021</strain>
    </source>
</reference>
<sequence length="187" mass="22046">MKAQLIKVLKNTRRVVFYRGLEIFSQHALTLNKKFGNNVYSFHVHNSQQGVYQTNIYLNDEHEVMHMDCSCPYGHGGYCKHEIAALLVLLNEFDPDLDILATAATFNEWLDEAYPQQQSLMEYLFKEEAQIARDFDLGQFLDLFSKRQLLSEMKDFDQFSDLLRAFLYLRYRDVIKKSYDANYKKVS</sequence>
<keyword evidence="1" id="KW-0862">Zinc</keyword>
<keyword evidence="1" id="KW-0863">Zinc-finger</keyword>
<dbReference type="GeneID" id="94440881"/>
<dbReference type="GO" id="GO:0008270">
    <property type="term" value="F:zinc ion binding"/>
    <property type="evidence" value="ECO:0007669"/>
    <property type="project" value="UniProtKB-KW"/>
</dbReference>
<dbReference type="AlphaFoldDB" id="A0A318KEA4"/>